<dbReference type="HOGENOM" id="CLU_1832404_0_0_7"/>
<dbReference type="RefSeq" id="WP_013023198.1">
    <property type="nucleotide sequence ID" value="NC_013949.1"/>
</dbReference>
<evidence type="ECO:0000256" key="1">
    <source>
        <dbReference type="SAM" id="MobiDB-lite"/>
    </source>
</evidence>
<name>D3UI01_HELM1</name>
<reference evidence="2 3" key="1">
    <citation type="journal article" date="2010" name="BMC Genomics">
        <title>Comparative genomics and proteomics of Helicobacter mustelae, an ulcerogenic and carcinogenic gastric pathogen.</title>
        <authorList>
            <person name="O'Toole P.W."/>
            <person name="Snelling W.J."/>
            <person name="Canchaya C."/>
            <person name="Forde B.M."/>
            <person name="Hardie K.R."/>
            <person name="Josenhans C."/>
            <person name="Graham R.L.J."/>
            <person name="McMullan G."/>
            <person name="Parkhill J."/>
            <person name="Belda E."/>
            <person name="Bentley S.D."/>
        </authorList>
    </citation>
    <scope>NUCLEOTIDE SEQUENCE [LARGE SCALE GENOMIC DNA]</scope>
    <source>
        <strain evidence="3">ATCC 43772 / LMG 18044 / NCTC 12198 / 12198</strain>
    </source>
</reference>
<keyword evidence="3" id="KW-1185">Reference proteome</keyword>
<feature type="region of interest" description="Disordered" evidence="1">
    <location>
        <begin position="1"/>
        <end position="20"/>
    </location>
</feature>
<proteinExistence type="predicted"/>
<dbReference type="KEGG" id="hms:HMU08670"/>
<organism evidence="2 3">
    <name type="scientific">Helicobacter mustelae (strain ATCC 43772 / CCUG 25715 / CIP 103759 / LMG 18044 / NCTC 12198 / R85-136P)</name>
    <name type="common">Campylobacter mustelae</name>
    <dbReference type="NCBI Taxonomy" id="679897"/>
    <lineage>
        <taxon>Bacteria</taxon>
        <taxon>Pseudomonadati</taxon>
        <taxon>Campylobacterota</taxon>
        <taxon>Epsilonproteobacteria</taxon>
        <taxon>Campylobacterales</taxon>
        <taxon>Helicobacteraceae</taxon>
        <taxon>Helicobacter</taxon>
    </lineage>
</organism>
<feature type="compositionally biased region" description="Polar residues" evidence="1">
    <location>
        <begin position="1"/>
        <end position="15"/>
    </location>
</feature>
<dbReference type="EMBL" id="FN555004">
    <property type="protein sequence ID" value="CBG40124.1"/>
    <property type="molecule type" value="Genomic_DNA"/>
</dbReference>
<dbReference type="Proteomes" id="UP000001522">
    <property type="component" value="Chromosome"/>
</dbReference>
<dbReference type="AlphaFoldDB" id="D3UI01"/>
<gene>
    <name evidence="2" type="ordered locus">HMU08670</name>
</gene>
<evidence type="ECO:0000313" key="3">
    <source>
        <dbReference type="Proteomes" id="UP000001522"/>
    </source>
</evidence>
<dbReference type="STRING" id="679897.HMU08670"/>
<protein>
    <submittedName>
        <fullName evidence="2">Putative Hsr recombination casette</fullName>
    </submittedName>
</protein>
<evidence type="ECO:0000313" key="2">
    <source>
        <dbReference type="EMBL" id="CBG40124.1"/>
    </source>
</evidence>
<sequence length="140" mass="13608">MTVTPAAGANQNAEVSGSGGNATFTFTNGANTTVNGTAVPAANPQTATGTNIIANIASGVNSFTVDGKADPAGADQAGQANQNLGAAGNPVNLNFDFGGIASSGTAKTFTLNLGDANAKNLIGNLNILGGGNAIPDNRME</sequence>
<accession>D3UI01</accession>